<comment type="similarity">
    <text evidence="2 10">Belongs to the MscL family.</text>
</comment>
<feature type="transmembrane region" description="Helical" evidence="10">
    <location>
        <begin position="67"/>
        <end position="90"/>
    </location>
</feature>
<proteinExistence type="inferred from homology"/>
<gene>
    <name evidence="10 11" type="primary">mscL</name>
    <name evidence="11" type="ORF">G127AT_12035</name>
</gene>
<dbReference type="GO" id="GO:0008381">
    <property type="term" value="F:mechanosensitive monoatomic ion channel activity"/>
    <property type="evidence" value="ECO:0007669"/>
    <property type="project" value="UniProtKB-UniRule"/>
</dbReference>
<dbReference type="InterPro" id="IPR036019">
    <property type="entry name" value="MscL_channel"/>
</dbReference>
<evidence type="ECO:0000256" key="6">
    <source>
        <dbReference type="ARBA" id="ARBA00022989"/>
    </source>
</evidence>
<protein>
    <recommendedName>
        <fullName evidence="10">Large-conductance mechanosensitive channel</fullName>
    </recommendedName>
</protein>
<keyword evidence="8 10" id="KW-0472">Membrane</keyword>
<dbReference type="InterPro" id="IPR037673">
    <property type="entry name" value="MSC/AndL"/>
</dbReference>
<evidence type="ECO:0000256" key="3">
    <source>
        <dbReference type="ARBA" id="ARBA00022448"/>
    </source>
</evidence>
<dbReference type="PRINTS" id="PR01264">
    <property type="entry name" value="MECHCHANNEL"/>
</dbReference>
<dbReference type="PANTHER" id="PTHR30266:SF2">
    <property type="entry name" value="LARGE-CONDUCTANCE MECHANOSENSITIVE CHANNEL"/>
    <property type="match status" value="1"/>
</dbReference>
<evidence type="ECO:0000256" key="7">
    <source>
        <dbReference type="ARBA" id="ARBA00023065"/>
    </source>
</evidence>
<dbReference type="PANTHER" id="PTHR30266">
    <property type="entry name" value="MECHANOSENSITIVE CHANNEL MSCL"/>
    <property type="match status" value="1"/>
</dbReference>
<evidence type="ECO:0000256" key="1">
    <source>
        <dbReference type="ARBA" id="ARBA00004651"/>
    </source>
</evidence>
<keyword evidence="12" id="KW-1185">Reference proteome</keyword>
<dbReference type="GO" id="GO:0005886">
    <property type="term" value="C:plasma membrane"/>
    <property type="evidence" value="ECO:0007669"/>
    <property type="project" value="UniProtKB-SubCell"/>
</dbReference>
<dbReference type="PROSITE" id="PS01327">
    <property type="entry name" value="MSCL"/>
    <property type="match status" value="1"/>
</dbReference>
<name>A0A975FK54_9MICO</name>
<dbReference type="NCBIfam" id="TIGR00220">
    <property type="entry name" value="mscL"/>
    <property type="match status" value="1"/>
</dbReference>
<organism evidence="11 12">
    <name type="scientific">Agromyces archimandritae</name>
    <dbReference type="NCBI Taxonomy" id="2781962"/>
    <lineage>
        <taxon>Bacteria</taxon>
        <taxon>Bacillati</taxon>
        <taxon>Actinomycetota</taxon>
        <taxon>Actinomycetes</taxon>
        <taxon>Micrococcales</taxon>
        <taxon>Microbacteriaceae</taxon>
        <taxon>Agromyces</taxon>
    </lineage>
</organism>
<feature type="transmembrane region" description="Helical" evidence="10">
    <location>
        <begin position="12"/>
        <end position="35"/>
    </location>
</feature>
<dbReference type="EMBL" id="CP071696">
    <property type="protein sequence ID" value="QTX04023.1"/>
    <property type="molecule type" value="Genomic_DNA"/>
</dbReference>
<evidence type="ECO:0000313" key="11">
    <source>
        <dbReference type="EMBL" id="QTX04023.1"/>
    </source>
</evidence>
<keyword evidence="7 10" id="KW-0406">Ion transport</keyword>
<keyword evidence="5 10" id="KW-0812">Transmembrane</keyword>
<dbReference type="InterPro" id="IPR019823">
    <property type="entry name" value="Mechanosensitive_channel_CS"/>
</dbReference>
<evidence type="ECO:0000313" key="12">
    <source>
        <dbReference type="Proteomes" id="UP000671914"/>
    </source>
</evidence>
<accession>A0A975FK54</accession>
<dbReference type="HAMAP" id="MF_00115">
    <property type="entry name" value="MscL"/>
    <property type="match status" value="1"/>
</dbReference>
<evidence type="ECO:0000256" key="4">
    <source>
        <dbReference type="ARBA" id="ARBA00022475"/>
    </source>
</evidence>
<comment type="function">
    <text evidence="10">Channel that opens in response to stretch forces in the membrane lipid bilayer. May participate in the regulation of osmotic pressure changes within the cell.</text>
</comment>
<dbReference type="Gene3D" id="1.10.1200.120">
    <property type="entry name" value="Large-conductance mechanosensitive channel, MscL, domain 1"/>
    <property type="match status" value="1"/>
</dbReference>
<dbReference type="Proteomes" id="UP000671914">
    <property type="component" value="Chromosome"/>
</dbReference>
<dbReference type="Pfam" id="PF01741">
    <property type="entry name" value="MscL"/>
    <property type="match status" value="1"/>
</dbReference>
<sequence>MLKGFRDFIARGNVIDLAVAVVIGAAFTAVVTSIVENLINPLIGLVFNAESLNTALILEIGYAKFKFGAIIGSLISFLAVAAVVYFVFVYPMNTLREHQEARAKTKGAPEEDAPPPSEAQLLTEIRDLLAADARRGRGTGD</sequence>
<evidence type="ECO:0000256" key="8">
    <source>
        <dbReference type="ARBA" id="ARBA00023136"/>
    </source>
</evidence>
<comment type="subunit">
    <text evidence="10">Homopentamer.</text>
</comment>
<evidence type="ECO:0000256" key="5">
    <source>
        <dbReference type="ARBA" id="ARBA00022692"/>
    </source>
</evidence>
<evidence type="ECO:0000256" key="9">
    <source>
        <dbReference type="ARBA" id="ARBA00023303"/>
    </source>
</evidence>
<keyword evidence="9 10" id="KW-0407">Ion channel</keyword>
<evidence type="ECO:0000256" key="2">
    <source>
        <dbReference type="ARBA" id="ARBA00007254"/>
    </source>
</evidence>
<dbReference type="KEGG" id="aarc:G127AT_12035"/>
<dbReference type="InterPro" id="IPR001185">
    <property type="entry name" value="MS_channel"/>
</dbReference>
<keyword evidence="6 10" id="KW-1133">Transmembrane helix</keyword>
<keyword evidence="3 10" id="KW-0813">Transport</keyword>
<dbReference type="AlphaFoldDB" id="A0A975FK54"/>
<reference evidence="11" key="1">
    <citation type="submission" date="2021-03" db="EMBL/GenBank/DDBJ databases">
        <title>Agromyces archimandritus sp. nov., isolated from the cockroach Archimandrita tessellata.</title>
        <authorList>
            <person name="Guzman J."/>
            <person name="Ortuzar M."/>
            <person name="Poehlein A."/>
            <person name="Daniel R."/>
            <person name="Trujillo M."/>
            <person name="Vilcinskas A."/>
        </authorList>
    </citation>
    <scope>NUCLEOTIDE SEQUENCE</scope>
    <source>
        <strain evidence="11">G127AT</strain>
    </source>
</reference>
<comment type="subcellular location">
    <subcellularLocation>
        <location evidence="1 10">Cell membrane</location>
        <topology evidence="1 10">Multi-pass membrane protein</topology>
    </subcellularLocation>
</comment>
<keyword evidence="4 10" id="KW-1003">Cell membrane</keyword>
<dbReference type="SUPFAM" id="SSF81330">
    <property type="entry name" value="Gated mechanosensitive channel"/>
    <property type="match status" value="1"/>
</dbReference>
<evidence type="ECO:0000256" key="10">
    <source>
        <dbReference type="HAMAP-Rule" id="MF_00115"/>
    </source>
</evidence>
<dbReference type="RefSeq" id="WP_210897201.1">
    <property type="nucleotide sequence ID" value="NZ_CP071696.1"/>
</dbReference>